<dbReference type="InterPro" id="IPR050173">
    <property type="entry name" value="ABC_transporter_C-like"/>
</dbReference>
<dbReference type="PROSITE" id="PS00211">
    <property type="entry name" value="ABC_TRANSPORTER_1"/>
    <property type="match status" value="1"/>
</dbReference>
<dbReference type="Pfam" id="PF00664">
    <property type="entry name" value="ABC_membrane"/>
    <property type="match status" value="1"/>
</dbReference>
<evidence type="ECO:0000256" key="4">
    <source>
        <dbReference type="ARBA" id="ARBA00022741"/>
    </source>
</evidence>
<keyword evidence="4" id="KW-0547">Nucleotide-binding</keyword>
<comment type="caution">
    <text evidence="10">The sequence shown here is derived from an EMBL/GenBank/DDBJ whole genome shotgun (WGS) entry which is preliminary data.</text>
</comment>
<evidence type="ECO:0000256" key="3">
    <source>
        <dbReference type="ARBA" id="ARBA00022692"/>
    </source>
</evidence>
<feature type="transmembrane region" description="Helical" evidence="8">
    <location>
        <begin position="238"/>
        <end position="255"/>
    </location>
</feature>
<dbReference type="SUPFAM" id="SSF90123">
    <property type="entry name" value="ABC transporter transmembrane region"/>
    <property type="match status" value="1"/>
</dbReference>
<evidence type="ECO:0000313" key="11">
    <source>
        <dbReference type="Proteomes" id="UP000674938"/>
    </source>
</evidence>
<keyword evidence="3 8" id="KW-0812">Transmembrane</keyword>
<protein>
    <submittedName>
        <fullName evidence="10">ABC transporter ATP-binding protein</fullName>
    </submittedName>
</protein>
<dbReference type="InterPro" id="IPR003593">
    <property type="entry name" value="AAA+_ATPase"/>
</dbReference>
<feature type="transmembrane region" description="Helical" evidence="8">
    <location>
        <begin position="261"/>
        <end position="288"/>
    </location>
</feature>
<dbReference type="CDD" id="cd00267">
    <property type="entry name" value="ABC_ATPase"/>
    <property type="match status" value="1"/>
</dbReference>
<dbReference type="InterPro" id="IPR003439">
    <property type="entry name" value="ABC_transporter-like_ATP-bd"/>
</dbReference>
<dbReference type="AlphaFoldDB" id="A0A940PEF2"/>
<evidence type="ECO:0000256" key="2">
    <source>
        <dbReference type="ARBA" id="ARBA00022448"/>
    </source>
</evidence>
<keyword evidence="2" id="KW-0813">Transport</keyword>
<feature type="transmembrane region" description="Helical" evidence="8">
    <location>
        <begin position="120"/>
        <end position="144"/>
    </location>
</feature>
<dbReference type="GO" id="GO:0005524">
    <property type="term" value="F:ATP binding"/>
    <property type="evidence" value="ECO:0007669"/>
    <property type="project" value="UniProtKB-KW"/>
</dbReference>
<evidence type="ECO:0000259" key="9">
    <source>
        <dbReference type="PROSITE" id="PS50929"/>
    </source>
</evidence>
<feature type="transmembrane region" description="Helical" evidence="8">
    <location>
        <begin position="295"/>
        <end position="318"/>
    </location>
</feature>
<dbReference type="EMBL" id="JAEEGA010000010">
    <property type="protein sequence ID" value="MBP1042468.1"/>
    <property type="molecule type" value="Genomic_DNA"/>
</dbReference>
<dbReference type="PROSITE" id="PS50929">
    <property type="entry name" value="ABC_TM1F"/>
    <property type="match status" value="1"/>
</dbReference>
<sequence>MFKSLIKEYRQLPLIQEGQKILISRCLFNIFLGGIFSLIPPLLIKFLFESHAIYENITSIMYWLLISLVLIGCIHLFNFYYVAFYSDKIITYISSNLRLYQVDLFYQLSKSQREKLDDGLLFNSLYAETGVIAAGYINFLSLFIYISQIVIYLCVLWYFSLPFALLSVLCLLLYGFSIFFNTNRFQDTIIQETFAQDKLTSKISNIINSHKESKIFANSRYLSDIIKKYIFQWQEKRITYNFWYTLIQSIPAFLTSSSPTIIYGVGMILVLLGKSTIIYGVGMILVLLGKSTIGMILFVVQFISLLFASMNNLASVVIEQKNVYPYINRFKSISNELSNQEDSSHFEKSSITADQRSLEIKHHSVYRNNQHVLTVSNLLIEESGIYLLQGENGSGKSSLLDDIYFSPESHDQKIGYFTSSSLFIEDDIEQNILFGKIAYDLDYLQSIYSVLDITFLNANVNKLSLGQRQKVMLARFFINHKDKPIWFIDEPFVNLDIASIEALKRLLIDESVNRIIIMITHDVSLEGEAKKIYRIASKRCEIL</sequence>
<evidence type="ECO:0000256" key="7">
    <source>
        <dbReference type="ARBA" id="ARBA00023136"/>
    </source>
</evidence>
<gene>
    <name evidence="10" type="ORF">I6N95_15725</name>
</gene>
<accession>A0A940PEF2</accession>
<feature type="transmembrane region" description="Helical" evidence="8">
    <location>
        <begin position="60"/>
        <end position="83"/>
    </location>
</feature>
<dbReference type="SMART" id="SM00382">
    <property type="entry name" value="AAA"/>
    <property type="match status" value="1"/>
</dbReference>
<keyword evidence="5 10" id="KW-0067">ATP-binding</keyword>
<dbReference type="GO" id="GO:0016887">
    <property type="term" value="F:ATP hydrolysis activity"/>
    <property type="evidence" value="ECO:0007669"/>
    <property type="project" value="InterPro"/>
</dbReference>
<proteinExistence type="predicted"/>
<evidence type="ECO:0000313" key="10">
    <source>
        <dbReference type="EMBL" id="MBP1042468.1"/>
    </source>
</evidence>
<dbReference type="RefSeq" id="WP_209529680.1">
    <property type="nucleotide sequence ID" value="NZ_JAEEGA010000010.1"/>
</dbReference>
<evidence type="ECO:0000256" key="8">
    <source>
        <dbReference type="SAM" id="Phobius"/>
    </source>
</evidence>
<keyword evidence="6 8" id="KW-1133">Transmembrane helix</keyword>
<dbReference type="InterPro" id="IPR011527">
    <property type="entry name" value="ABC1_TM_dom"/>
</dbReference>
<dbReference type="Gene3D" id="3.40.50.300">
    <property type="entry name" value="P-loop containing nucleotide triphosphate hydrolases"/>
    <property type="match status" value="1"/>
</dbReference>
<evidence type="ECO:0000256" key="5">
    <source>
        <dbReference type="ARBA" id="ARBA00022840"/>
    </source>
</evidence>
<dbReference type="GO" id="GO:0140359">
    <property type="term" value="F:ABC-type transporter activity"/>
    <property type="evidence" value="ECO:0007669"/>
    <property type="project" value="InterPro"/>
</dbReference>
<dbReference type="InterPro" id="IPR036640">
    <property type="entry name" value="ABC1_TM_sf"/>
</dbReference>
<dbReference type="InterPro" id="IPR017871">
    <property type="entry name" value="ABC_transporter-like_CS"/>
</dbReference>
<dbReference type="Proteomes" id="UP000674938">
    <property type="component" value="Unassembled WGS sequence"/>
</dbReference>
<comment type="subcellular location">
    <subcellularLocation>
        <location evidence="1">Cell membrane</location>
        <topology evidence="1">Multi-pass membrane protein</topology>
    </subcellularLocation>
</comment>
<evidence type="ECO:0000256" key="1">
    <source>
        <dbReference type="ARBA" id="ARBA00004651"/>
    </source>
</evidence>
<reference evidence="10" key="1">
    <citation type="submission" date="2020-12" db="EMBL/GenBank/DDBJ databases">
        <title>Vagococcus allomyrinae sp. nov. and Enterococcus lavae sp. nov., isolated from the larvae of Allomyrina dichotoma.</title>
        <authorList>
            <person name="Lee S.D."/>
        </authorList>
    </citation>
    <scope>NUCLEOTIDE SEQUENCE</scope>
    <source>
        <strain evidence="10">BWB3-3</strain>
    </source>
</reference>
<keyword evidence="11" id="KW-1185">Reference proteome</keyword>
<dbReference type="Pfam" id="PF00005">
    <property type="entry name" value="ABC_tran"/>
    <property type="match status" value="1"/>
</dbReference>
<keyword evidence="7 8" id="KW-0472">Membrane</keyword>
<dbReference type="PANTHER" id="PTHR24223">
    <property type="entry name" value="ATP-BINDING CASSETTE SUB-FAMILY C"/>
    <property type="match status" value="1"/>
</dbReference>
<name>A0A940PEF2_9ENTE</name>
<evidence type="ECO:0000256" key="6">
    <source>
        <dbReference type="ARBA" id="ARBA00022989"/>
    </source>
</evidence>
<dbReference type="Gene3D" id="1.20.1560.10">
    <property type="entry name" value="ABC transporter type 1, transmembrane domain"/>
    <property type="match status" value="1"/>
</dbReference>
<dbReference type="InterPro" id="IPR027417">
    <property type="entry name" value="P-loop_NTPase"/>
</dbReference>
<feature type="domain" description="ABC transmembrane type-1" evidence="9">
    <location>
        <begin position="31"/>
        <end position="322"/>
    </location>
</feature>
<organism evidence="10 11">
    <name type="scientific">Vagococcus allomyrinae</name>
    <dbReference type="NCBI Taxonomy" id="2794353"/>
    <lineage>
        <taxon>Bacteria</taxon>
        <taxon>Bacillati</taxon>
        <taxon>Bacillota</taxon>
        <taxon>Bacilli</taxon>
        <taxon>Lactobacillales</taxon>
        <taxon>Enterococcaceae</taxon>
        <taxon>Vagococcus</taxon>
    </lineage>
</organism>
<feature type="transmembrane region" description="Helical" evidence="8">
    <location>
        <begin position="150"/>
        <end position="176"/>
    </location>
</feature>
<feature type="transmembrane region" description="Helical" evidence="8">
    <location>
        <begin position="21"/>
        <end position="48"/>
    </location>
</feature>
<dbReference type="SUPFAM" id="SSF52540">
    <property type="entry name" value="P-loop containing nucleoside triphosphate hydrolases"/>
    <property type="match status" value="1"/>
</dbReference>
<dbReference type="GO" id="GO:0005886">
    <property type="term" value="C:plasma membrane"/>
    <property type="evidence" value="ECO:0007669"/>
    <property type="project" value="UniProtKB-SubCell"/>
</dbReference>